<feature type="compositionally biased region" description="Low complexity" evidence="1">
    <location>
        <begin position="244"/>
        <end position="256"/>
    </location>
</feature>
<sequence>MSPSFSRRGLLKVSALALTAGAIGSAVPNAAALGPVRGTIIDFAVGVPSAAGIKRAGHLGAIRYVSKRRPGTESWMTGKPVTLQETKANAAQGLATASIYQFGRAETADWKQGAAGTAIHAPQAIALHRAAGGPTNRPIYIAIDDNPTRAQYDQQIKPYLQAFSRLLSAAGYQTGVYGNYNTIEWCVRDGIGSFYWMHDWGSNGKIHPRTTIHQLPGNMQRTIDGVTVDINEVYARDWGQWMPGQKAPKAPAAPAKPSAPKPAAPAQPGNIPGISPQSSDAMGALSSQVEHAVPGMRLPQVNQNGISYGGSSVSQDQIKGAIDLASTIQNALK</sequence>
<evidence type="ECO:0000313" key="5">
    <source>
        <dbReference type="Proteomes" id="UP000218690"/>
    </source>
</evidence>
<dbReference type="InterPro" id="IPR017853">
    <property type="entry name" value="GH"/>
</dbReference>
<dbReference type="PROSITE" id="PS51318">
    <property type="entry name" value="TAT"/>
    <property type="match status" value="1"/>
</dbReference>
<dbReference type="AlphaFoldDB" id="A0A2A4AIT8"/>
<protein>
    <recommendedName>
        <fullName evidence="3">Rv2525c-like glycoside hydrolase-like domain-containing protein</fullName>
    </recommendedName>
</protein>
<dbReference type="EMBL" id="NWBP01000030">
    <property type="protein sequence ID" value="PCC82284.1"/>
    <property type="molecule type" value="Genomic_DNA"/>
</dbReference>
<keyword evidence="2" id="KW-0732">Signal</keyword>
<feature type="compositionally biased region" description="Polar residues" evidence="1">
    <location>
        <begin position="275"/>
        <end position="288"/>
    </location>
</feature>
<proteinExistence type="predicted"/>
<dbReference type="SUPFAM" id="SSF51445">
    <property type="entry name" value="(Trans)glycosidases"/>
    <property type="match status" value="1"/>
</dbReference>
<dbReference type="InterPro" id="IPR015020">
    <property type="entry name" value="Rv2525c-like_Glyco_Hydro-like"/>
</dbReference>
<feature type="signal peptide" evidence="2">
    <location>
        <begin position="1"/>
        <end position="30"/>
    </location>
</feature>
<gene>
    <name evidence="4" type="ORF">COM45_09420</name>
</gene>
<reference evidence="4 5" key="1">
    <citation type="submission" date="2017-09" db="EMBL/GenBank/DDBJ databases">
        <title>Draft Genome Sequence of Corynebacterium accolens AH4003.</title>
        <authorList>
            <person name="Chen Y."/>
            <person name="Oosthuysen W.F."/>
            <person name="Kelley S."/>
            <person name="Horswill A."/>
        </authorList>
    </citation>
    <scope>NUCLEOTIDE SEQUENCE [LARGE SCALE GENOMIC DNA]</scope>
    <source>
        <strain evidence="4 5">AH4003</strain>
    </source>
</reference>
<dbReference type="InterPro" id="IPR006311">
    <property type="entry name" value="TAT_signal"/>
</dbReference>
<dbReference type="Proteomes" id="UP000218690">
    <property type="component" value="Unassembled WGS sequence"/>
</dbReference>
<evidence type="ECO:0000256" key="1">
    <source>
        <dbReference type="SAM" id="MobiDB-lite"/>
    </source>
</evidence>
<feature type="chain" id="PRO_5039299110" description="Rv2525c-like glycoside hydrolase-like domain-containing protein" evidence="2">
    <location>
        <begin position="31"/>
        <end position="333"/>
    </location>
</feature>
<name>A0A2A4AIT8_9CORY</name>
<comment type="caution">
    <text evidence="4">The sequence shown here is derived from an EMBL/GenBank/DDBJ whole genome shotgun (WGS) entry which is preliminary data.</text>
</comment>
<dbReference type="Gene3D" id="3.20.20.80">
    <property type="entry name" value="Glycosidases"/>
    <property type="match status" value="1"/>
</dbReference>
<feature type="domain" description="Rv2525c-like glycoside hydrolase-like" evidence="3">
    <location>
        <begin position="53"/>
        <end position="232"/>
    </location>
</feature>
<evidence type="ECO:0000259" key="3">
    <source>
        <dbReference type="Pfam" id="PF08924"/>
    </source>
</evidence>
<evidence type="ECO:0000313" key="4">
    <source>
        <dbReference type="EMBL" id="PCC82284.1"/>
    </source>
</evidence>
<dbReference type="Pfam" id="PF08924">
    <property type="entry name" value="Rv2525c_GlyHyd-like"/>
    <property type="match status" value="1"/>
</dbReference>
<organism evidence="4 5">
    <name type="scientific">Corynebacterium accolens</name>
    <dbReference type="NCBI Taxonomy" id="38284"/>
    <lineage>
        <taxon>Bacteria</taxon>
        <taxon>Bacillati</taxon>
        <taxon>Actinomycetota</taxon>
        <taxon>Actinomycetes</taxon>
        <taxon>Mycobacteriales</taxon>
        <taxon>Corynebacteriaceae</taxon>
        <taxon>Corynebacterium</taxon>
    </lineage>
</organism>
<evidence type="ECO:0000256" key="2">
    <source>
        <dbReference type="SAM" id="SignalP"/>
    </source>
</evidence>
<feature type="region of interest" description="Disordered" evidence="1">
    <location>
        <begin position="244"/>
        <end position="288"/>
    </location>
</feature>
<accession>A0A2A4AIT8</accession>